<dbReference type="EMBL" id="VSWD01000011">
    <property type="protein sequence ID" value="KAK3088163.1"/>
    <property type="molecule type" value="Genomic_DNA"/>
</dbReference>
<dbReference type="PANTHER" id="PTHR15427:SF33">
    <property type="entry name" value="COLLAGEN IV NC1 DOMAIN-CONTAINING PROTEIN"/>
    <property type="match status" value="1"/>
</dbReference>
<comment type="caution">
    <text evidence="4">The sequence shown here is derived from an EMBL/GenBank/DDBJ whole genome shotgun (WGS) entry which is preliminary data.</text>
</comment>
<comment type="subcellular location">
    <subcellularLocation>
        <location evidence="1">Secreted</location>
    </subcellularLocation>
</comment>
<dbReference type="SUPFAM" id="SSF49842">
    <property type="entry name" value="TNF-like"/>
    <property type="match status" value="1"/>
</dbReference>
<dbReference type="InterPro" id="IPR001073">
    <property type="entry name" value="C1q_dom"/>
</dbReference>
<gene>
    <name evidence="4" type="ORF">FSP39_015549</name>
</gene>
<accession>A0AA88XUV8</accession>
<dbReference type="Gene3D" id="2.60.120.40">
    <property type="match status" value="1"/>
</dbReference>
<dbReference type="PROSITE" id="PS50871">
    <property type="entry name" value="C1Q"/>
    <property type="match status" value="1"/>
</dbReference>
<dbReference type="AlphaFoldDB" id="A0AA88XUV8"/>
<protein>
    <recommendedName>
        <fullName evidence="3">C1q domain-containing protein</fullName>
    </recommendedName>
</protein>
<evidence type="ECO:0000256" key="2">
    <source>
        <dbReference type="ARBA" id="ARBA00022525"/>
    </source>
</evidence>
<dbReference type="Pfam" id="PF00386">
    <property type="entry name" value="C1q"/>
    <property type="match status" value="1"/>
</dbReference>
<evidence type="ECO:0000259" key="3">
    <source>
        <dbReference type="PROSITE" id="PS50871"/>
    </source>
</evidence>
<feature type="non-terminal residue" evidence="4">
    <location>
        <position position="1"/>
    </location>
</feature>
<dbReference type="GO" id="GO:0005581">
    <property type="term" value="C:collagen trimer"/>
    <property type="evidence" value="ECO:0007669"/>
    <property type="project" value="UniProtKB-KW"/>
</dbReference>
<dbReference type="Proteomes" id="UP001186944">
    <property type="component" value="Unassembled WGS sequence"/>
</dbReference>
<evidence type="ECO:0000313" key="5">
    <source>
        <dbReference type="Proteomes" id="UP001186944"/>
    </source>
</evidence>
<evidence type="ECO:0000313" key="4">
    <source>
        <dbReference type="EMBL" id="KAK3088163.1"/>
    </source>
</evidence>
<dbReference type="InterPro" id="IPR050392">
    <property type="entry name" value="Collagen/C1q_domain"/>
</dbReference>
<name>A0AA88XUV8_PINIB</name>
<proteinExistence type="predicted"/>
<dbReference type="SMART" id="SM00110">
    <property type="entry name" value="C1Q"/>
    <property type="match status" value="1"/>
</dbReference>
<feature type="domain" description="C1q" evidence="3">
    <location>
        <begin position="1"/>
        <end position="131"/>
    </location>
</feature>
<sequence length="131" mass="14230">ISFYAYLSKSIESPVPDHDIHFDTVITNNGDGYKNYSGSFIVPAGGVYVFVWSISGRGNVPLQLTVNGVVRGRLDTYTGSHDATNTASGFVVVNVNTGDVVLMRTHPTFSPSGRIRSDGWIQSEFGGWKLN</sequence>
<evidence type="ECO:0000256" key="1">
    <source>
        <dbReference type="ARBA" id="ARBA00004613"/>
    </source>
</evidence>
<keyword evidence="2" id="KW-0964">Secreted</keyword>
<organism evidence="4 5">
    <name type="scientific">Pinctada imbricata</name>
    <name type="common">Atlantic pearl-oyster</name>
    <name type="synonym">Pinctada martensii</name>
    <dbReference type="NCBI Taxonomy" id="66713"/>
    <lineage>
        <taxon>Eukaryota</taxon>
        <taxon>Metazoa</taxon>
        <taxon>Spiralia</taxon>
        <taxon>Lophotrochozoa</taxon>
        <taxon>Mollusca</taxon>
        <taxon>Bivalvia</taxon>
        <taxon>Autobranchia</taxon>
        <taxon>Pteriomorphia</taxon>
        <taxon>Pterioida</taxon>
        <taxon>Pterioidea</taxon>
        <taxon>Pteriidae</taxon>
        <taxon>Pinctada</taxon>
    </lineage>
</organism>
<reference evidence="4" key="1">
    <citation type="submission" date="2019-08" db="EMBL/GenBank/DDBJ databases">
        <title>The improved chromosome-level genome for the pearl oyster Pinctada fucata martensii using PacBio sequencing and Hi-C.</title>
        <authorList>
            <person name="Zheng Z."/>
        </authorList>
    </citation>
    <scope>NUCLEOTIDE SEQUENCE</scope>
    <source>
        <strain evidence="4">ZZ-2019</strain>
        <tissue evidence="4">Adductor muscle</tissue>
    </source>
</reference>
<dbReference type="PRINTS" id="PR00007">
    <property type="entry name" value="COMPLEMNTC1Q"/>
</dbReference>
<keyword evidence="5" id="KW-1185">Reference proteome</keyword>
<dbReference type="PANTHER" id="PTHR15427">
    <property type="entry name" value="EMILIN ELASTIN MICROFIBRIL INTERFACE-LOCATED PROTEIN ELASTIN MICROFIBRIL INTERFACER"/>
    <property type="match status" value="1"/>
</dbReference>
<dbReference type="InterPro" id="IPR008983">
    <property type="entry name" value="Tumour_necrosis_fac-like_dom"/>
</dbReference>